<dbReference type="SUPFAM" id="SSF52047">
    <property type="entry name" value="RNI-like"/>
    <property type="match status" value="1"/>
</dbReference>
<feature type="domain" description="Disease resistance N-terminal" evidence="9">
    <location>
        <begin position="10"/>
        <end position="90"/>
    </location>
</feature>
<dbReference type="OrthoDB" id="5279713at2759"/>
<dbReference type="InterPro" id="IPR027417">
    <property type="entry name" value="P-loop_NTPase"/>
</dbReference>
<sequence length="594" mass="66267">MAAVLDAFASKLAGVLVGMAKEKVEMLLGVPGEITKLETTLGDLSSILADAERRRIRSSAAERWVKEPKDVMYDADDILDLCQVMQGSGEDPSSSIAAPKTSSGCWNIPKMLFCFRSPVVAHEIGKKIQALNQRLEDLEKRSSRFGFITQAINSSGYSIDKAPNSLFDKTGSLILPSDVVGFGENKDLLQRALKDIVQQKKKFLLVMDNVWGEKVWNDFLRVSLCYSTHGSRVLVTTRNVGVARGMNAQHLHRVDKLQTEDAWVLLKKQVVLNDEADVVGLKGIGIKIVENCDCLPLAVKLPNSVMKLRKLRLLNLRGTAITSIPRGFGKLEELVNMLGFPTHSDDNADGWCSLEELGALSKLKMLEIGGLDLIFTSRLGEIVEVKDDINKEEHERIGVVLANLCPPTCIENLEIKGYFARGLPQWMRTILRELNLDNILHLVSIENFPSLVKLCLHENPRIERIGYNPSLQWIHISKCPALKELDALQDDSSESEWGKIKHVQQLKAYGRTSIEDEVDRTSIEDEVDSHIYYTKEPVWEWMHVLDGRFRLRGAGVTGALRQPCMEVAPDSVASEEMAPQDLEQDSVMSDAMAP</sequence>
<dbReference type="PANTHER" id="PTHR36766:SF36">
    <property type="entry name" value="AAA+ ATPASE DOMAIN-CONTAINING PROTEIN"/>
    <property type="match status" value="1"/>
</dbReference>
<dbReference type="Gene3D" id="3.80.10.10">
    <property type="entry name" value="Ribonuclease Inhibitor"/>
    <property type="match status" value="1"/>
</dbReference>
<feature type="domain" description="NB-ARC" evidence="8">
    <location>
        <begin position="186"/>
        <end position="273"/>
    </location>
</feature>
<protein>
    <submittedName>
        <fullName evidence="11">Uncharacterized protein</fullName>
    </submittedName>
</protein>
<evidence type="ECO:0000313" key="12">
    <source>
        <dbReference type="Proteomes" id="UP000604825"/>
    </source>
</evidence>
<dbReference type="InterPro" id="IPR032675">
    <property type="entry name" value="LRR_dom_sf"/>
</dbReference>
<dbReference type="AlphaFoldDB" id="A0A811MFZ0"/>
<keyword evidence="6" id="KW-0067">ATP-binding</keyword>
<evidence type="ECO:0000256" key="7">
    <source>
        <dbReference type="SAM" id="MobiDB-lite"/>
    </source>
</evidence>
<dbReference type="InterPro" id="IPR041118">
    <property type="entry name" value="Rx_N"/>
</dbReference>
<evidence type="ECO:0000313" key="11">
    <source>
        <dbReference type="EMBL" id="CAD6206211.1"/>
    </source>
</evidence>
<gene>
    <name evidence="11" type="ORF">NCGR_LOCUS3948</name>
</gene>
<name>A0A811MFZ0_9POAL</name>
<evidence type="ECO:0000256" key="1">
    <source>
        <dbReference type="ARBA" id="ARBA00008894"/>
    </source>
</evidence>
<dbReference type="GO" id="GO:0051707">
    <property type="term" value="P:response to other organism"/>
    <property type="evidence" value="ECO:0007669"/>
    <property type="project" value="UniProtKB-ARBA"/>
</dbReference>
<dbReference type="Pfam" id="PF00931">
    <property type="entry name" value="NB-ARC"/>
    <property type="match status" value="1"/>
</dbReference>
<evidence type="ECO:0000256" key="2">
    <source>
        <dbReference type="ARBA" id="ARBA00022614"/>
    </source>
</evidence>
<dbReference type="PANTHER" id="PTHR36766">
    <property type="entry name" value="PLANT BROAD-SPECTRUM MILDEW RESISTANCE PROTEIN RPW8"/>
    <property type="match status" value="1"/>
</dbReference>
<dbReference type="GO" id="GO:0006952">
    <property type="term" value="P:defense response"/>
    <property type="evidence" value="ECO:0007669"/>
    <property type="project" value="UniProtKB-KW"/>
</dbReference>
<dbReference type="GO" id="GO:0043531">
    <property type="term" value="F:ADP binding"/>
    <property type="evidence" value="ECO:0007669"/>
    <property type="project" value="InterPro"/>
</dbReference>
<dbReference type="InterPro" id="IPR002182">
    <property type="entry name" value="NB-ARC"/>
</dbReference>
<keyword evidence="12" id="KW-1185">Reference proteome</keyword>
<dbReference type="Gene3D" id="3.40.50.300">
    <property type="entry name" value="P-loop containing nucleotide triphosphate hydrolases"/>
    <property type="match status" value="1"/>
</dbReference>
<dbReference type="InterPro" id="IPR056789">
    <property type="entry name" value="LRR_R13L1-DRL21"/>
</dbReference>
<feature type="domain" description="R13L1/DRL21-like LRR repeat region" evidence="10">
    <location>
        <begin position="387"/>
        <end position="456"/>
    </location>
</feature>
<dbReference type="Gene3D" id="1.20.5.4130">
    <property type="match status" value="1"/>
</dbReference>
<comment type="caution">
    <text evidence="11">The sequence shown here is derived from an EMBL/GenBank/DDBJ whole genome shotgun (WGS) entry which is preliminary data.</text>
</comment>
<evidence type="ECO:0000259" key="8">
    <source>
        <dbReference type="Pfam" id="PF00931"/>
    </source>
</evidence>
<dbReference type="GO" id="GO:0005524">
    <property type="term" value="F:ATP binding"/>
    <property type="evidence" value="ECO:0007669"/>
    <property type="project" value="UniProtKB-KW"/>
</dbReference>
<proteinExistence type="inferred from homology"/>
<feature type="region of interest" description="Disordered" evidence="7">
    <location>
        <begin position="571"/>
        <end position="594"/>
    </location>
</feature>
<evidence type="ECO:0000256" key="4">
    <source>
        <dbReference type="ARBA" id="ARBA00022741"/>
    </source>
</evidence>
<evidence type="ECO:0000259" key="10">
    <source>
        <dbReference type="Pfam" id="PF25019"/>
    </source>
</evidence>
<keyword evidence="4" id="KW-0547">Nucleotide-binding</keyword>
<evidence type="ECO:0000256" key="6">
    <source>
        <dbReference type="ARBA" id="ARBA00022840"/>
    </source>
</evidence>
<reference evidence="11" key="1">
    <citation type="submission" date="2020-10" db="EMBL/GenBank/DDBJ databases">
        <authorList>
            <person name="Han B."/>
            <person name="Lu T."/>
            <person name="Zhao Q."/>
            <person name="Huang X."/>
            <person name="Zhao Y."/>
        </authorList>
    </citation>
    <scope>NUCLEOTIDE SEQUENCE</scope>
</reference>
<keyword evidence="2" id="KW-0433">Leucine-rich repeat</keyword>
<dbReference type="SUPFAM" id="SSF52540">
    <property type="entry name" value="P-loop containing nucleoside triphosphate hydrolases"/>
    <property type="match status" value="1"/>
</dbReference>
<organism evidence="11 12">
    <name type="scientific">Miscanthus lutarioriparius</name>
    <dbReference type="NCBI Taxonomy" id="422564"/>
    <lineage>
        <taxon>Eukaryota</taxon>
        <taxon>Viridiplantae</taxon>
        <taxon>Streptophyta</taxon>
        <taxon>Embryophyta</taxon>
        <taxon>Tracheophyta</taxon>
        <taxon>Spermatophyta</taxon>
        <taxon>Magnoliopsida</taxon>
        <taxon>Liliopsida</taxon>
        <taxon>Poales</taxon>
        <taxon>Poaceae</taxon>
        <taxon>PACMAD clade</taxon>
        <taxon>Panicoideae</taxon>
        <taxon>Andropogonodae</taxon>
        <taxon>Andropogoneae</taxon>
        <taxon>Saccharinae</taxon>
        <taxon>Miscanthus</taxon>
    </lineage>
</organism>
<evidence type="ECO:0000259" key="9">
    <source>
        <dbReference type="Pfam" id="PF18052"/>
    </source>
</evidence>
<evidence type="ECO:0000256" key="3">
    <source>
        <dbReference type="ARBA" id="ARBA00022737"/>
    </source>
</evidence>
<accession>A0A811MFZ0</accession>
<keyword evidence="5" id="KW-0611">Plant defense</keyword>
<evidence type="ECO:0000256" key="5">
    <source>
        <dbReference type="ARBA" id="ARBA00022821"/>
    </source>
</evidence>
<dbReference type="Pfam" id="PF25019">
    <property type="entry name" value="LRR_R13L1-DRL21"/>
    <property type="match status" value="1"/>
</dbReference>
<keyword evidence="3" id="KW-0677">Repeat</keyword>
<dbReference type="Proteomes" id="UP000604825">
    <property type="component" value="Unassembled WGS sequence"/>
</dbReference>
<dbReference type="Pfam" id="PF18052">
    <property type="entry name" value="Rx_N"/>
    <property type="match status" value="1"/>
</dbReference>
<dbReference type="EMBL" id="CAJGYO010000001">
    <property type="protein sequence ID" value="CAD6206211.1"/>
    <property type="molecule type" value="Genomic_DNA"/>
</dbReference>
<comment type="similarity">
    <text evidence="1">Belongs to the disease resistance NB-LRR family.</text>
</comment>